<name>A0A9W6SE67_9ACTN</name>
<dbReference type="Proteomes" id="UP001165074">
    <property type="component" value="Unassembled WGS sequence"/>
</dbReference>
<proteinExistence type="predicted"/>
<accession>A0A9W6SE67</accession>
<keyword evidence="1" id="KW-0812">Transmembrane</keyword>
<protein>
    <submittedName>
        <fullName evidence="2">Uncharacterized protein</fullName>
    </submittedName>
</protein>
<dbReference type="EMBL" id="BSTK01000022">
    <property type="protein sequence ID" value="GLY91848.1"/>
    <property type="molecule type" value="Genomic_DNA"/>
</dbReference>
<reference evidence="2" key="1">
    <citation type="submission" date="2023-03" db="EMBL/GenBank/DDBJ databases">
        <title>Actinoallomurus iriomotensis NBRC 103684.</title>
        <authorList>
            <person name="Ichikawa N."/>
            <person name="Sato H."/>
            <person name="Tonouchi N."/>
        </authorList>
    </citation>
    <scope>NUCLEOTIDE SEQUENCE</scope>
    <source>
        <strain evidence="2">NBRC 103684</strain>
    </source>
</reference>
<sequence length="56" mass="5793">MTIVISIPGDLAAAMRALFPLLEPIALAIAGACGAGVLTQFGLDLGFRLARRALRV</sequence>
<evidence type="ECO:0000256" key="1">
    <source>
        <dbReference type="SAM" id="Phobius"/>
    </source>
</evidence>
<keyword evidence="1" id="KW-1133">Transmembrane helix</keyword>
<dbReference type="AlphaFoldDB" id="A0A9W6SE67"/>
<gene>
    <name evidence="2" type="ORF">Airi02_097760</name>
</gene>
<dbReference type="RefSeq" id="WP_285583716.1">
    <property type="nucleotide sequence ID" value="NZ_BSTK01000022.1"/>
</dbReference>
<organism evidence="2 3">
    <name type="scientific">Actinoallomurus iriomotensis</name>
    <dbReference type="NCBI Taxonomy" id="478107"/>
    <lineage>
        <taxon>Bacteria</taxon>
        <taxon>Bacillati</taxon>
        <taxon>Actinomycetota</taxon>
        <taxon>Actinomycetes</taxon>
        <taxon>Streptosporangiales</taxon>
        <taxon>Thermomonosporaceae</taxon>
        <taxon>Actinoallomurus</taxon>
    </lineage>
</organism>
<evidence type="ECO:0000313" key="3">
    <source>
        <dbReference type="Proteomes" id="UP001165074"/>
    </source>
</evidence>
<feature type="transmembrane region" description="Helical" evidence="1">
    <location>
        <begin position="25"/>
        <end position="47"/>
    </location>
</feature>
<comment type="caution">
    <text evidence="2">The sequence shown here is derived from an EMBL/GenBank/DDBJ whole genome shotgun (WGS) entry which is preliminary data.</text>
</comment>
<keyword evidence="3" id="KW-1185">Reference proteome</keyword>
<evidence type="ECO:0000313" key="2">
    <source>
        <dbReference type="EMBL" id="GLY91848.1"/>
    </source>
</evidence>
<keyword evidence="1" id="KW-0472">Membrane</keyword>